<gene>
    <name evidence="2" type="ORF">EV420DRAFT_1509689</name>
</gene>
<dbReference type="Pfam" id="PF00248">
    <property type="entry name" value="Aldo_ket_red"/>
    <property type="match status" value="1"/>
</dbReference>
<dbReference type="AlphaFoldDB" id="A0AA39NI54"/>
<dbReference type="InterPro" id="IPR036812">
    <property type="entry name" value="NAD(P)_OxRdtase_dom_sf"/>
</dbReference>
<keyword evidence="3" id="KW-1185">Reference proteome</keyword>
<dbReference type="InterPro" id="IPR023210">
    <property type="entry name" value="NADP_OxRdtase_dom"/>
</dbReference>
<accession>A0AA39NI54</accession>
<dbReference type="SUPFAM" id="SSF51430">
    <property type="entry name" value="NAD(P)-linked oxidoreductase"/>
    <property type="match status" value="1"/>
</dbReference>
<evidence type="ECO:0000313" key="2">
    <source>
        <dbReference type="EMBL" id="KAK0466083.1"/>
    </source>
</evidence>
<reference evidence="2" key="1">
    <citation type="submission" date="2023-06" db="EMBL/GenBank/DDBJ databases">
        <authorList>
            <consortium name="Lawrence Berkeley National Laboratory"/>
            <person name="Ahrendt S."/>
            <person name="Sahu N."/>
            <person name="Indic B."/>
            <person name="Wong-Bajracharya J."/>
            <person name="Merenyi Z."/>
            <person name="Ke H.-M."/>
            <person name="Monk M."/>
            <person name="Kocsube S."/>
            <person name="Drula E."/>
            <person name="Lipzen A."/>
            <person name="Balint B."/>
            <person name="Henrissat B."/>
            <person name="Andreopoulos B."/>
            <person name="Martin F.M."/>
            <person name="Harder C.B."/>
            <person name="Rigling D."/>
            <person name="Ford K.L."/>
            <person name="Foster G.D."/>
            <person name="Pangilinan J."/>
            <person name="Papanicolaou A."/>
            <person name="Barry K."/>
            <person name="LaButti K."/>
            <person name="Viragh M."/>
            <person name="Koriabine M."/>
            <person name="Yan M."/>
            <person name="Riley R."/>
            <person name="Champramary S."/>
            <person name="Plett K.L."/>
            <person name="Tsai I.J."/>
            <person name="Slot J."/>
            <person name="Sipos G."/>
            <person name="Plett J."/>
            <person name="Nagy L.G."/>
            <person name="Grigoriev I.V."/>
        </authorList>
    </citation>
    <scope>NUCLEOTIDE SEQUENCE</scope>
    <source>
        <strain evidence="2">CCBAS 213</strain>
    </source>
</reference>
<protein>
    <recommendedName>
        <fullName evidence="1">NADP-dependent oxidoreductase domain-containing protein</fullName>
    </recommendedName>
</protein>
<evidence type="ECO:0000313" key="3">
    <source>
        <dbReference type="Proteomes" id="UP001175211"/>
    </source>
</evidence>
<dbReference type="Gene3D" id="3.20.20.100">
    <property type="entry name" value="NADP-dependent oxidoreductase domain"/>
    <property type="match status" value="1"/>
</dbReference>
<organism evidence="2 3">
    <name type="scientific">Armillaria tabescens</name>
    <name type="common">Ringless honey mushroom</name>
    <name type="synonym">Agaricus tabescens</name>
    <dbReference type="NCBI Taxonomy" id="1929756"/>
    <lineage>
        <taxon>Eukaryota</taxon>
        <taxon>Fungi</taxon>
        <taxon>Dikarya</taxon>
        <taxon>Basidiomycota</taxon>
        <taxon>Agaricomycotina</taxon>
        <taxon>Agaricomycetes</taxon>
        <taxon>Agaricomycetidae</taxon>
        <taxon>Agaricales</taxon>
        <taxon>Marasmiineae</taxon>
        <taxon>Physalacriaceae</taxon>
        <taxon>Desarmillaria</taxon>
    </lineage>
</organism>
<comment type="caution">
    <text evidence="2">The sequence shown here is derived from an EMBL/GenBank/DDBJ whole genome shotgun (WGS) entry which is preliminary data.</text>
</comment>
<name>A0AA39NI54_ARMTA</name>
<proteinExistence type="predicted"/>
<feature type="domain" description="NADP-dependent oxidoreductase" evidence="1">
    <location>
        <begin position="2"/>
        <end position="42"/>
    </location>
</feature>
<dbReference type="GeneID" id="85355023"/>
<dbReference type="Proteomes" id="UP001175211">
    <property type="component" value="Unassembled WGS sequence"/>
</dbReference>
<sequence>MMQRALYVFPIIGGRKVEHLQANLAALDISLLKDQMKYLESIMPFDSGYNNDCELWFTQFFLVF</sequence>
<evidence type="ECO:0000259" key="1">
    <source>
        <dbReference type="Pfam" id="PF00248"/>
    </source>
</evidence>
<dbReference type="EMBL" id="JAUEPS010000004">
    <property type="protein sequence ID" value="KAK0466083.1"/>
    <property type="molecule type" value="Genomic_DNA"/>
</dbReference>
<dbReference type="RefSeq" id="XP_060336910.1">
    <property type="nucleotide sequence ID" value="XM_060471475.1"/>
</dbReference>